<proteinExistence type="predicted"/>
<dbReference type="RefSeq" id="WP_215505041.1">
    <property type="nucleotide sequence ID" value="NZ_CP076362.1"/>
</dbReference>
<protein>
    <submittedName>
        <fullName evidence="1">Tryptophan 7-halogenase</fullName>
    </submittedName>
</protein>
<dbReference type="Gene3D" id="3.30.9.100">
    <property type="match status" value="1"/>
</dbReference>
<sequence>MTTSQHDFRPGRAVVIGAGFAGLTAAAVLSAQFAEVIVIEQDQIAPSPAPRKSLPQANHAHALLHAGHAMLARLFPGFAARAVAAGSLRLQVRSQWRSCLRGRWTAPEDTGLSVLSQTRGLLDHLIRAELAACPGIRHLRAKVSGLAVDRRGQVCGVHLHGEDPATPLAAALVIDASGRAGQSDLWLARLGMPAPVTETAAPEVRYVSAEFSRAVTAGPDLAGWLNPAQSPQRRGGILAPVEQGRWIATASTRFGDDLPRDEAGFRAFLHGLPDPKLAALLQPERCLTGFSQYRVATTRLKRFDLAPRQMPPGYLPVGDVIASFNPVYGQGLSVAALQVEALATALRAVGRAEGWQSALRDLYLGRALRPALWAWQLGLAADHAFPEFTATPSPGAEDLRRALNRAFLVSTRNAEVRRAVDRSLHLVDPPDALFDLPVIAEALAPTARPPVAPPHERAF</sequence>
<evidence type="ECO:0000313" key="2">
    <source>
        <dbReference type="Proteomes" id="UP000679352"/>
    </source>
</evidence>
<reference evidence="1" key="1">
    <citation type="submission" date="2021-06" db="EMBL/GenBank/DDBJ databases">
        <authorList>
            <person name="Lee C.-S."/>
            <person name="Jin L."/>
        </authorList>
    </citation>
    <scope>NUCLEOTIDE SEQUENCE</scope>
    <source>
        <strain evidence="1">Con5</strain>
        <plasmid evidence="1">p1</plasmid>
    </source>
</reference>
<dbReference type="SUPFAM" id="SSF51905">
    <property type="entry name" value="FAD/NAD(P)-binding domain"/>
    <property type="match status" value="1"/>
</dbReference>
<keyword evidence="2" id="KW-1185">Reference proteome</keyword>
<dbReference type="KEGG" id="gfu:KM031_16345"/>
<dbReference type="EMBL" id="CP076362">
    <property type="protein sequence ID" value="QWK92281.1"/>
    <property type="molecule type" value="Genomic_DNA"/>
</dbReference>
<gene>
    <name evidence="1" type="ORF">KM031_16345</name>
</gene>
<dbReference type="PANTHER" id="PTHR43422:SF3">
    <property type="entry name" value="THIAMINE THIAZOLE SYNTHASE"/>
    <property type="match status" value="1"/>
</dbReference>
<name>A0A975PBD0_9RHOB</name>
<dbReference type="Gene3D" id="3.50.50.60">
    <property type="entry name" value="FAD/NAD(P)-binding domain"/>
    <property type="match status" value="1"/>
</dbReference>
<dbReference type="InterPro" id="IPR036188">
    <property type="entry name" value="FAD/NAD-bd_sf"/>
</dbReference>
<keyword evidence="1" id="KW-0614">Plasmid</keyword>
<organism evidence="1 2">
    <name type="scientific">Gemmobacter fulvus</name>
    <dbReference type="NCBI Taxonomy" id="2840474"/>
    <lineage>
        <taxon>Bacteria</taxon>
        <taxon>Pseudomonadati</taxon>
        <taxon>Pseudomonadota</taxon>
        <taxon>Alphaproteobacteria</taxon>
        <taxon>Rhodobacterales</taxon>
        <taxon>Paracoccaceae</taxon>
        <taxon>Gemmobacter</taxon>
    </lineage>
</organism>
<geneLocation type="plasmid" evidence="1 2">
    <name>p1</name>
</geneLocation>
<evidence type="ECO:0000313" key="1">
    <source>
        <dbReference type="EMBL" id="QWK92281.1"/>
    </source>
</evidence>
<dbReference type="Proteomes" id="UP000679352">
    <property type="component" value="Plasmid p1"/>
</dbReference>
<accession>A0A975PBD0</accession>
<dbReference type="AlphaFoldDB" id="A0A975PBD0"/>
<dbReference type="PANTHER" id="PTHR43422">
    <property type="entry name" value="THIAMINE THIAZOLE SYNTHASE"/>
    <property type="match status" value="1"/>
</dbReference>